<evidence type="ECO:0000256" key="1">
    <source>
        <dbReference type="ARBA" id="ARBA00022679"/>
    </source>
</evidence>
<dbReference type="STRING" id="6238.A8XK90"/>
<sequence>MQSLSSMLSPLNGNDANNGQQGESANLQTPLSISIPLNEYEVPGLQHAAEDSFLGNQVNPIWPITYQQQPLLRSKSPEMDALAELNAEVGNQYTYQMFDSEGASNSGYHFGMESDPRTGYDKHMFAAVDPAPYQDRYYQCAYGQSKSQRVAIRHKLDDKDQDGGPDTKRHCVEAPRLGNEYSVIVPNTSKSIPSSRVLVSRLIREKESQTYNLHQKTETAQSNTHSRNLASCLLRDREWDALGYPEAKDGEQEDKETHEVITDVISILRNQENSGFAVPLPVVKAKSAKCRQVECMQRERHTKVIYLTTRKRQLPPAMPDGNGQTYTFAPPRNRHNLAKLNLSEIHPPVQDSSNDDNMNSLDYVKQYLSNTLIIPPNGEVHEFERHHLEEMELLGNGSFGVVRKMLHIPTGVEMAVKKITLLTNGPDDAFNKSMQRFRLEVEATKAASNCDEIVRYYGITFHEGVAWMCMELMDLSLDKLYMIAHDIQSEDVPEQILGAVAVATIRALDHLKTSHHIIHRDIKPSNILLNRSGGVKLCDFGICGYLQNSVAQSIDVGCRPYMAPERLAPNADGYDIKSEVWSLGITMVEVANGKYPYDGFMDAPILDQVRMVVYGDPPILNPERDTSMQMKMFIAQCTIKDRRLRASFEDLKRTSVFRDYTHSIEHKEIVGDFVLRMYQHRLKLPFAQF</sequence>
<keyword evidence="2 7" id="KW-0547">Nucleotide-binding</keyword>
<keyword evidence="3" id="KW-0418">Kinase</keyword>
<dbReference type="InterPro" id="IPR000719">
    <property type="entry name" value="Prot_kinase_dom"/>
</dbReference>
<evidence type="ECO:0000256" key="5">
    <source>
        <dbReference type="ARBA" id="ARBA00038035"/>
    </source>
</evidence>
<evidence type="ECO:0000256" key="8">
    <source>
        <dbReference type="SAM" id="MobiDB-lite"/>
    </source>
</evidence>
<dbReference type="PROSITE" id="PS00108">
    <property type="entry name" value="PROTEIN_KINASE_ST"/>
    <property type="match status" value="1"/>
</dbReference>
<evidence type="ECO:0000256" key="7">
    <source>
        <dbReference type="PROSITE-ProRule" id="PRU10141"/>
    </source>
</evidence>
<dbReference type="GO" id="GO:0000165">
    <property type="term" value="P:MAPK cascade"/>
    <property type="evidence" value="ECO:0000318"/>
    <property type="project" value="GO_Central"/>
</dbReference>
<dbReference type="PANTHER" id="PTHR48013">
    <property type="entry name" value="DUAL SPECIFICITY MITOGEN-ACTIVATED PROTEIN KINASE KINASE 5-RELATED"/>
    <property type="match status" value="1"/>
</dbReference>
<proteinExistence type="inferred from homology"/>
<dbReference type="Gene3D" id="3.30.200.20">
    <property type="entry name" value="Phosphorylase Kinase, domain 1"/>
    <property type="match status" value="1"/>
</dbReference>
<dbReference type="GO" id="GO:0005524">
    <property type="term" value="F:ATP binding"/>
    <property type="evidence" value="ECO:0007669"/>
    <property type="project" value="UniProtKB-UniRule"/>
</dbReference>
<evidence type="ECO:0000313" key="11">
    <source>
        <dbReference type="Proteomes" id="UP000008549"/>
    </source>
</evidence>
<dbReference type="Gene3D" id="1.10.510.10">
    <property type="entry name" value="Transferase(Phosphotransferase) domain 1"/>
    <property type="match status" value="1"/>
</dbReference>
<dbReference type="InParanoid" id="A8XK90"/>
<dbReference type="PROSITE" id="PS00107">
    <property type="entry name" value="PROTEIN_KINASE_ATP"/>
    <property type="match status" value="1"/>
</dbReference>
<organism evidence="10 11">
    <name type="scientific">Caenorhabditis briggsae</name>
    <dbReference type="NCBI Taxonomy" id="6238"/>
    <lineage>
        <taxon>Eukaryota</taxon>
        <taxon>Metazoa</taxon>
        <taxon>Ecdysozoa</taxon>
        <taxon>Nematoda</taxon>
        <taxon>Chromadorea</taxon>
        <taxon>Rhabditida</taxon>
        <taxon>Rhabditina</taxon>
        <taxon>Rhabditomorpha</taxon>
        <taxon>Rhabditoidea</taxon>
        <taxon>Rhabditidae</taxon>
        <taxon>Peloderinae</taxon>
        <taxon>Caenorhabditis</taxon>
    </lineage>
</organism>
<feature type="domain" description="Protein kinase" evidence="9">
    <location>
        <begin position="388"/>
        <end position="657"/>
    </location>
</feature>
<gene>
    <name evidence="10" type="ORF">CBG14588</name>
    <name evidence="10" type="ORF">CBG_14588</name>
</gene>
<dbReference type="eggNOG" id="KOG1430">
    <property type="taxonomic scope" value="Eukaryota"/>
</dbReference>
<feature type="region of interest" description="Disordered" evidence="8">
    <location>
        <begin position="1"/>
        <end position="24"/>
    </location>
</feature>
<evidence type="ECO:0000256" key="3">
    <source>
        <dbReference type="ARBA" id="ARBA00022777"/>
    </source>
</evidence>
<keyword evidence="1" id="KW-0808">Transferase</keyword>
<evidence type="ECO:0000256" key="2">
    <source>
        <dbReference type="ARBA" id="ARBA00022741"/>
    </source>
</evidence>
<dbReference type="AlphaFoldDB" id="A8XK90"/>
<dbReference type="eggNOG" id="KOG1006">
    <property type="taxonomic scope" value="Eukaryota"/>
</dbReference>
<dbReference type="SMART" id="SM00220">
    <property type="entry name" value="S_TKc"/>
    <property type="match status" value="1"/>
</dbReference>
<dbReference type="Proteomes" id="UP000008549">
    <property type="component" value="Unassembled WGS sequence"/>
</dbReference>
<evidence type="ECO:0000259" key="9">
    <source>
        <dbReference type="PROSITE" id="PS50011"/>
    </source>
</evidence>
<dbReference type="GeneID" id="8586621"/>
<dbReference type="GO" id="GO:0004708">
    <property type="term" value="F:MAP kinase kinase activity"/>
    <property type="evidence" value="ECO:0000318"/>
    <property type="project" value="GO_Central"/>
</dbReference>
<feature type="binding site" evidence="7">
    <location>
        <position position="418"/>
    </location>
    <ligand>
        <name>ATP</name>
        <dbReference type="ChEBI" id="CHEBI:30616"/>
    </ligand>
</feature>
<dbReference type="EMBL" id="HE600983">
    <property type="protein sequence ID" value="CAP33064.2"/>
    <property type="molecule type" value="Genomic_DNA"/>
</dbReference>
<dbReference type="FunFam" id="1.10.510.10:FF:001231">
    <property type="entry name" value="SAPK/ERK kinase"/>
    <property type="match status" value="1"/>
</dbReference>
<dbReference type="RefSeq" id="XP_002644625.2">
    <property type="nucleotide sequence ID" value="XM_002644579.2"/>
</dbReference>
<reference evidence="10 11" key="1">
    <citation type="journal article" date="2003" name="PLoS Biol.">
        <title>The genome sequence of Caenorhabditis briggsae: a platform for comparative genomics.</title>
        <authorList>
            <person name="Stein L.D."/>
            <person name="Bao Z."/>
            <person name="Blasiar D."/>
            <person name="Blumenthal T."/>
            <person name="Brent M.R."/>
            <person name="Chen N."/>
            <person name="Chinwalla A."/>
            <person name="Clarke L."/>
            <person name="Clee C."/>
            <person name="Coghlan A."/>
            <person name="Coulson A."/>
            <person name="D'Eustachio P."/>
            <person name="Fitch D.H."/>
            <person name="Fulton L.A."/>
            <person name="Fulton R.E."/>
            <person name="Griffiths-Jones S."/>
            <person name="Harris T.W."/>
            <person name="Hillier L.W."/>
            <person name="Kamath R."/>
            <person name="Kuwabara P.E."/>
            <person name="Mardis E.R."/>
            <person name="Marra M.A."/>
            <person name="Miner T.L."/>
            <person name="Minx P."/>
            <person name="Mullikin J.C."/>
            <person name="Plumb R.W."/>
            <person name="Rogers J."/>
            <person name="Schein J.E."/>
            <person name="Sohrmann M."/>
            <person name="Spieth J."/>
            <person name="Stajich J.E."/>
            <person name="Wei C."/>
            <person name="Willey D."/>
            <person name="Wilson R.K."/>
            <person name="Durbin R."/>
            <person name="Waterston R.H."/>
        </authorList>
    </citation>
    <scope>NUCLEOTIDE SEQUENCE [LARGE SCALE GENOMIC DNA]</scope>
    <source>
        <strain evidence="10 11">AF16</strain>
    </source>
</reference>
<keyword evidence="11" id="KW-1185">Reference proteome</keyword>
<comment type="similarity">
    <text evidence="5">Belongs to the protein kinase superfamily. STE Ser/Thr protein kinase family. MAP kinase kinase subfamily.</text>
</comment>
<dbReference type="HOGENOM" id="CLU_399701_0_0_1"/>
<dbReference type="SUPFAM" id="SSF56112">
    <property type="entry name" value="Protein kinase-like (PK-like)"/>
    <property type="match status" value="1"/>
</dbReference>
<dbReference type="InterPro" id="IPR011009">
    <property type="entry name" value="Kinase-like_dom_sf"/>
</dbReference>
<dbReference type="PROSITE" id="PS50011">
    <property type="entry name" value="PROTEIN_KINASE_DOM"/>
    <property type="match status" value="1"/>
</dbReference>
<dbReference type="EC" id="2.7.12.2" evidence="6"/>
<dbReference type="PANTHER" id="PTHR48013:SF13">
    <property type="entry name" value="PROTEIN KINASE DOMAIN-CONTAINING PROTEIN"/>
    <property type="match status" value="1"/>
</dbReference>
<evidence type="ECO:0000313" key="10">
    <source>
        <dbReference type="EMBL" id="CAP33064.2"/>
    </source>
</evidence>
<dbReference type="FunFam" id="3.30.200.20:FF:000640">
    <property type="entry name" value="Protein kinase, putative"/>
    <property type="match status" value="1"/>
</dbReference>
<dbReference type="FunCoup" id="A8XK90">
    <property type="interactions" value="84"/>
</dbReference>
<evidence type="ECO:0000256" key="4">
    <source>
        <dbReference type="ARBA" id="ARBA00022840"/>
    </source>
</evidence>
<reference evidence="10 11" key="2">
    <citation type="journal article" date="2011" name="PLoS Genet.">
        <title>Caenorhabditis briggsae recombinant inbred line genotypes reveal inter-strain incompatibility and the evolution of recombination.</title>
        <authorList>
            <person name="Ross J.A."/>
            <person name="Koboldt D.C."/>
            <person name="Staisch J.E."/>
            <person name="Chamberlin H.M."/>
            <person name="Gupta B.P."/>
            <person name="Miller R.D."/>
            <person name="Baird S.E."/>
            <person name="Haag E.S."/>
        </authorList>
    </citation>
    <scope>NUCLEOTIDE SEQUENCE [LARGE SCALE GENOMIC DNA]</scope>
    <source>
        <strain evidence="10 11">AF16</strain>
    </source>
</reference>
<evidence type="ECO:0000256" key="6">
    <source>
        <dbReference type="ARBA" id="ARBA00038999"/>
    </source>
</evidence>
<dbReference type="KEGG" id="cbr:CBG_14588"/>
<name>A8XK90_CAEBR</name>
<keyword evidence="4 7" id="KW-0067">ATP-binding</keyword>
<dbReference type="CTD" id="8586621"/>
<dbReference type="InterPro" id="IPR008271">
    <property type="entry name" value="Ser/Thr_kinase_AS"/>
</dbReference>
<protein>
    <recommendedName>
        <fullName evidence="6">mitogen-activated protein kinase kinase</fullName>
        <ecNumber evidence="6">2.7.12.2</ecNumber>
    </recommendedName>
</protein>
<accession>A8XK90</accession>
<dbReference type="Pfam" id="PF00069">
    <property type="entry name" value="Pkinase"/>
    <property type="match status" value="1"/>
</dbReference>
<dbReference type="InterPro" id="IPR017441">
    <property type="entry name" value="Protein_kinase_ATP_BS"/>
</dbReference>